<proteinExistence type="predicted"/>
<accession>A0AAD4ZFD8</accession>
<dbReference type="Proteomes" id="UP001054821">
    <property type="component" value="Chromosome 2"/>
</dbReference>
<dbReference type="AlphaFoldDB" id="A0AAD4ZFD8"/>
<evidence type="ECO:0000313" key="1">
    <source>
        <dbReference type="EMBL" id="KAI5343536.1"/>
    </source>
</evidence>
<keyword evidence="2" id="KW-1185">Reference proteome</keyword>
<name>A0AAD4ZFD8_PRUDU</name>
<gene>
    <name evidence="1" type="ORF">L3X38_011412</name>
</gene>
<evidence type="ECO:0000313" key="2">
    <source>
        <dbReference type="Proteomes" id="UP001054821"/>
    </source>
</evidence>
<dbReference type="EMBL" id="JAJFAZ020000002">
    <property type="protein sequence ID" value="KAI5343536.1"/>
    <property type="molecule type" value="Genomic_DNA"/>
</dbReference>
<reference evidence="1 2" key="1">
    <citation type="journal article" date="2022" name="G3 (Bethesda)">
        <title>Whole-genome sequence and methylome profiling of the almond [Prunus dulcis (Mill.) D.A. Webb] cultivar 'Nonpareil'.</title>
        <authorList>
            <person name="D'Amico-Willman K.M."/>
            <person name="Ouma W.Z."/>
            <person name="Meulia T."/>
            <person name="Sideli G.M."/>
            <person name="Gradziel T.M."/>
            <person name="Fresnedo-Ramirez J."/>
        </authorList>
    </citation>
    <scope>NUCLEOTIDE SEQUENCE [LARGE SCALE GENOMIC DNA]</scope>
    <source>
        <strain evidence="1">Clone GOH B32 T37-40</strain>
    </source>
</reference>
<comment type="caution">
    <text evidence="1">The sequence shown here is derived from an EMBL/GenBank/DDBJ whole genome shotgun (WGS) entry which is preliminary data.</text>
</comment>
<sequence length="112" mass="12462">MTRKGTPLGKRTLTKKVNEGSPMALLDEEEDFHWLSLLLSDPSSMGHVESRVNQQGPPCKAKYSWDEAWVKLSGGPNRLMLEESADELWLGVKCHSNPELAGSLRNALKRSS</sequence>
<organism evidence="1 2">
    <name type="scientific">Prunus dulcis</name>
    <name type="common">Almond</name>
    <name type="synonym">Amygdalus dulcis</name>
    <dbReference type="NCBI Taxonomy" id="3755"/>
    <lineage>
        <taxon>Eukaryota</taxon>
        <taxon>Viridiplantae</taxon>
        <taxon>Streptophyta</taxon>
        <taxon>Embryophyta</taxon>
        <taxon>Tracheophyta</taxon>
        <taxon>Spermatophyta</taxon>
        <taxon>Magnoliopsida</taxon>
        <taxon>eudicotyledons</taxon>
        <taxon>Gunneridae</taxon>
        <taxon>Pentapetalae</taxon>
        <taxon>rosids</taxon>
        <taxon>fabids</taxon>
        <taxon>Rosales</taxon>
        <taxon>Rosaceae</taxon>
        <taxon>Amygdaloideae</taxon>
        <taxon>Amygdaleae</taxon>
        <taxon>Prunus</taxon>
    </lineage>
</organism>
<protein>
    <submittedName>
        <fullName evidence="1">Uncharacterized protein</fullName>
    </submittedName>
</protein>